<dbReference type="SUPFAM" id="SSF56300">
    <property type="entry name" value="Metallo-dependent phosphatases"/>
    <property type="match status" value="1"/>
</dbReference>
<dbReference type="InterPro" id="IPR004843">
    <property type="entry name" value="Calcineurin-like_PHP"/>
</dbReference>
<accession>A0A1A5YEL0</accession>
<dbReference type="InterPro" id="IPR008963">
    <property type="entry name" value="Purple_acid_Pase-like_N"/>
</dbReference>
<organism evidence="4 5">
    <name type="scientific">Paenibacillus oryzae</name>
    <dbReference type="NCBI Taxonomy" id="1844972"/>
    <lineage>
        <taxon>Bacteria</taxon>
        <taxon>Bacillati</taxon>
        <taxon>Bacillota</taxon>
        <taxon>Bacilli</taxon>
        <taxon>Bacillales</taxon>
        <taxon>Paenibacillaceae</taxon>
        <taxon>Paenibacillus</taxon>
    </lineage>
</organism>
<evidence type="ECO:0008006" key="6">
    <source>
        <dbReference type="Google" id="ProtNLM"/>
    </source>
</evidence>
<proteinExistence type="predicted"/>
<dbReference type="InterPro" id="IPR015914">
    <property type="entry name" value="PAPs_N"/>
</dbReference>
<protein>
    <recommendedName>
        <fullName evidence="6">Metallophosphoesterase</fullName>
    </recommendedName>
</protein>
<evidence type="ECO:0000256" key="1">
    <source>
        <dbReference type="ARBA" id="ARBA00022729"/>
    </source>
</evidence>
<dbReference type="EMBL" id="LYPA01000068">
    <property type="protein sequence ID" value="OBR64002.1"/>
    <property type="molecule type" value="Genomic_DNA"/>
</dbReference>
<dbReference type="OrthoDB" id="9809781at2"/>
<sequence length="413" mass="45502">MKWGKGSLLLLLCCLLLLGAVLGAEYWGRLEKNKPKSLVTTFVGDPGTMRGFAWRSNGEGEEAAILQIAKGTEEPDWNGTEGAVFSGTSIPVTDGNGILEQSNKVIVTGLEPGTAYFYRAGNAKTGNWSEPAAFVTEEQGLEDFTFIHVSDSQGETEADFSIWGNTARAALSMFPQSAFVVHSGDLTEDPYDGQAWHYFFNEISSWAGKIPLMPTTGNHDEVSGDSEMFRSYFQLPDNGENAAAQGSSYYFDYGNVRFIILNTESRVKKQTEWLREVLSTSEAGWTVVSLHRGPYGGNVNEDVDEWVELFDEYKVDLVLQGHNHEYSRSYPLRDGEIVASGDEPVSAGAGTVYVVSNAAGQKLNDKKKDQFYHKVHMQNGKPVFAGITVKPSALRYEAYDIDGQLLDAFEIVK</sequence>
<dbReference type="RefSeq" id="WP_068685664.1">
    <property type="nucleotide sequence ID" value="NZ_LYPA01000068.1"/>
</dbReference>
<evidence type="ECO:0000313" key="4">
    <source>
        <dbReference type="EMBL" id="OBR64002.1"/>
    </source>
</evidence>
<dbReference type="Gene3D" id="3.60.21.10">
    <property type="match status" value="1"/>
</dbReference>
<evidence type="ECO:0000259" key="2">
    <source>
        <dbReference type="Pfam" id="PF00149"/>
    </source>
</evidence>
<dbReference type="GO" id="GO:0003993">
    <property type="term" value="F:acid phosphatase activity"/>
    <property type="evidence" value="ECO:0007669"/>
    <property type="project" value="InterPro"/>
</dbReference>
<gene>
    <name evidence="4" type="ORF">A7K91_11450</name>
</gene>
<keyword evidence="1" id="KW-0732">Signal</keyword>
<dbReference type="Pfam" id="PF00149">
    <property type="entry name" value="Metallophos"/>
    <property type="match status" value="1"/>
</dbReference>
<evidence type="ECO:0000259" key="3">
    <source>
        <dbReference type="Pfam" id="PF16656"/>
    </source>
</evidence>
<keyword evidence="5" id="KW-1185">Reference proteome</keyword>
<dbReference type="InterPro" id="IPR029052">
    <property type="entry name" value="Metallo-depent_PP-like"/>
</dbReference>
<name>A0A1A5YEL0_9BACL</name>
<feature type="domain" description="Purple acid phosphatase N-terminal" evidence="3">
    <location>
        <begin position="35"/>
        <end position="136"/>
    </location>
</feature>
<reference evidence="4 5" key="1">
    <citation type="submission" date="2016-05" db="EMBL/GenBank/DDBJ databases">
        <title>Paenibacillus oryzae. sp. nov., isolated from the rice root.</title>
        <authorList>
            <person name="Zhang J."/>
            <person name="Zhang X."/>
        </authorList>
    </citation>
    <scope>NUCLEOTIDE SEQUENCE [LARGE SCALE GENOMIC DNA]</scope>
    <source>
        <strain evidence="4 5">1DrF-4</strain>
    </source>
</reference>
<dbReference type="AlphaFoldDB" id="A0A1A5YEL0"/>
<dbReference type="STRING" id="1844972.A7K91_11450"/>
<dbReference type="Proteomes" id="UP000092024">
    <property type="component" value="Unassembled WGS sequence"/>
</dbReference>
<dbReference type="GO" id="GO:0046872">
    <property type="term" value="F:metal ion binding"/>
    <property type="evidence" value="ECO:0007669"/>
    <property type="project" value="InterPro"/>
</dbReference>
<dbReference type="SUPFAM" id="SSF49363">
    <property type="entry name" value="Purple acid phosphatase, N-terminal domain"/>
    <property type="match status" value="1"/>
</dbReference>
<evidence type="ECO:0000313" key="5">
    <source>
        <dbReference type="Proteomes" id="UP000092024"/>
    </source>
</evidence>
<dbReference type="PANTHER" id="PTHR45867">
    <property type="entry name" value="PURPLE ACID PHOSPHATASE"/>
    <property type="match status" value="1"/>
</dbReference>
<dbReference type="PANTHER" id="PTHR45867:SF3">
    <property type="entry name" value="ACID PHOSPHATASE TYPE 7"/>
    <property type="match status" value="1"/>
</dbReference>
<comment type="caution">
    <text evidence="4">The sequence shown here is derived from an EMBL/GenBank/DDBJ whole genome shotgun (WGS) entry which is preliminary data.</text>
</comment>
<feature type="domain" description="Calcineurin-like phosphoesterase" evidence="2">
    <location>
        <begin position="145"/>
        <end position="326"/>
    </location>
</feature>
<dbReference type="Pfam" id="PF16656">
    <property type="entry name" value="Pur_ac_phosph_N"/>
    <property type="match status" value="1"/>
</dbReference>